<feature type="region of interest" description="Disordered" evidence="1">
    <location>
        <begin position="1"/>
        <end position="65"/>
    </location>
</feature>
<protein>
    <submittedName>
        <fullName evidence="2">Uncharacterized protein</fullName>
    </submittedName>
</protein>
<name>A0A9X3J0V0_9BACT</name>
<reference evidence="2" key="1">
    <citation type="submission" date="2022-11" db="EMBL/GenBank/DDBJ databases">
        <title>Minimal conservation of predation-associated metabolite biosynthetic gene clusters underscores biosynthetic potential of Myxococcota including descriptions for ten novel species: Archangium lansinium sp. nov., Myxococcus landrumus sp. nov., Nannocystis bai.</title>
        <authorList>
            <person name="Ahearne A."/>
            <person name="Stevens C."/>
            <person name="Phillips K."/>
        </authorList>
    </citation>
    <scope>NUCLEOTIDE SEQUENCE</scope>
    <source>
        <strain evidence="2">Na p29</strain>
    </source>
</reference>
<proteinExistence type="predicted"/>
<dbReference type="Proteomes" id="UP001150924">
    <property type="component" value="Unassembled WGS sequence"/>
</dbReference>
<organism evidence="2 3">
    <name type="scientific">Nannocystis pusilla</name>
    <dbReference type="NCBI Taxonomy" id="889268"/>
    <lineage>
        <taxon>Bacteria</taxon>
        <taxon>Pseudomonadati</taxon>
        <taxon>Myxococcota</taxon>
        <taxon>Polyangia</taxon>
        <taxon>Nannocystales</taxon>
        <taxon>Nannocystaceae</taxon>
        <taxon>Nannocystis</taxon>
    </lineage>
</organism>
<comment type="caution">
    <text evidence="2">The sequence shown here is derived from an EMBL/GenBank/DDBJ whole genome shotgun (WGS) entry which is preliminary data.</text>
</comment>
<feature type="compositionally biased region" description="Basic and acidic residues" evidence="1">
    <location>
        <begin position="56"/>
        <end position="65"/>
    </location>
</feature>
<keyword evidence="3" id="KW-1185">Reference proteome</keyword>
<dbReference type="EMBL" id="JAPNKE010000002">
    <property type="protein sequence ID" value="MCY1009989.1"/>
    <property type="molecule type" value="Genomic_DNA"/>
</dbReference>
<feature type="compositionally biased region" description="Polar residues" evidence="1">
    <location>
        <begin position="1"/>
        <end position="12"/>
    </location>
</feature>
<gene>
    <name evidence="2" type="ORF">OV079_31390</name>
</gene>
<evidence type="ECO:0000256" key="1">
    <source>
        <dbReference type="SAM" id="MobiDB-lite"/>
    </source>
</evidence>
<sequence length="65" mass="6450">MRTPPISISTVECPSHVARKPVSGGLAHAGRGSTAGSGAFGTRPCPHSSSPIRGIGPERRSGSAG</sequence>
<accession>A0A9X3J0V0</accession>
<evidence type="ECO:0000313" key="3">
    <source>
        <dbReference type="Proteomes" id="UP001150924"/>
    </source>
</evidence>
<dbReference type="AlphaFoldDB" id="A0A9X3J0V0"/>
<evidence type="ECO:0000313" key="2">
    <source>
        <dbReference type="EMBL" id="MCY1009989.1"/>
    </source>
</evidence>